<dbReference type="GO" id="GO:0016887">
    <property type="term" value="F:ATP hydrolysis activity"/>
    <property type="evidence" value="ECO:0007669"/>
    <property type="project" value="InterPro"/>
</dbReference>
<evidence type="ECO:0000313" key="4">
    <source>
        <dbReference type="EMBL" id="MBK1789519.1"/>
    </source>
</evidence>
<dbReference type="Gene3D" id="3.40.50.300">
    <property type="entry name" value="P-loop containing nucleotide triphosphate hydrolases"/>
    <property type="match status" value="1"/>
</dbReference>
<dbReference type="Pfam" id="PF00005">
    <property type="entry name" value="ABC_tran"/>
    <property type="match status" value="1"/>
</dbReference>
<dbReference type="RefSeq" id="WP_200326456.1">
    <property type="nucleotide sequence ID" value="NZ_JAENJH010000080.1"/>
</dbReference>
<keyword evidence="2" id="KW-1278">Translocase</keyword>
<keyword evidence="5" id="KW-1185">Reference proteome</keyword>
<protein>
    <submittedName>
        <fullName evidence="4">ATP-binding cassette domain-containing protein</fullName>
    </submittedName>
</protein>
<evidence type="ECO:0000256" key="2">
    <source>
        <dbReference type="ARBA" id="ARBA00022967"/>
    </source>
</evidence>
<comment type="caution">
    <text evidence="4">The sequence shown here is derived from an EMBL/GenBank/DDBJ whole genome shotgun (WGS) entry which is preliminary data.</text>
</comment>
<dbReference type="AlphaFoldDB" id="A0A934V9A6"/>
<gene>
    <name evidence="4" type="ORF">JHE00_34795</name>
</gene>
<evidence type="ECO:0000259" key="3">
    <source>
        <dbReference type="Pfam" id="PF00005"/>
    </source>
</evidence>
<keyword evidence="4" id="KW-0547">Nucleotide-binding</keyword>
<name>A0A934V9A6_9PSEU</name>
<proteinExistence type="predicted"/>
<sequence>EETLARLDLCELAERKLRTLSGGEQQRAVLARVLAQQTRVLLLDEPTTGLDIGHAQALLERLDRLRREDGTTVVSTLHDLTFAAQ</sequence>
<dbReference type="InterPro" id="IPR027417">
    <property type="entry name" value="P-loop_NTPase"/>
</dbReference>
<evidence type="ECO:0000256" key="1">
    <source>
        <dbReference type="ARBA" id="ARBA00022448"/>
    </source>
</evidence>
<accession>A0A934V9A6</accession>
<organism evidence="4 5">
    <name type="scientific">Prauserella cavernicola</name>
    <dbReference type="NCBI Taxonomy" id="2800127"/>
    <lineage>
        <taxon>Bacteria</taxon>
        <taxon>Bacillati</taxon>
        <taxon>Actinomycetota</taxon>
        <taxon>Actinomycetes</taxon>
        <taxon>Pseudonocardiales</taxon>
        <taxon>Pseudonocardiaceae</taxon>
        <taxon>Prauserella</taxon>
    </lineage>
</organism>
<feature type="domain" description="ABC transporter" evidence="3">
    <location>
        <begin position="2"/>
        <end position="48"/>
    </location>
</feature>
<feature type="non-terminal residue" evidence="4">
    <location>
        <position position="1"/>
    </location>
</feature>
<keyword evidence="1" id="KW-0813">Transport</keyword>
<dbReference type="PANTHER" id="PTHR42794:SF1">
    <property type="entry name" value="HEMIN IMPORT ATP-BINDING PROTEIN HMUV"/>
    <property type="match status" value="1"/>
</dbReference>
<keyword evidence="4" id="KW-0067">ATP-binding</keyword>
<dbReference type="Proteomes" id="UP000635245">
    <property type="component" value="Unassembled WGS sequence"/>
</dbReference>
<dbReference type="InterPro" id="IPR003439">
    <property type="entry name" value="ABC_transporter-like_ATP-bd"/>
</dbReference>
<dbReference type="SUPFAM" id="SSF52540">
    <property type="entry name" value="P-loop containing nucleoside triphosphate hydrolases"/>
    <property type="match status" value="1"/>
</dbReference>
<reference evidence="4" key="1">
    <citation type="submission" date="2020-12" db="EMBL/GenBank/DDBJ databases">
        <title>Prauserella sp. ASG 168, a novel actinomycete isolated from cave rock.</title>
        <authorList>
            <person name="Suriyachadkun C."/>
        </authorList>
    </citation>
    <scope>NUCLEOTIDE SEQUENCE</scope>
    <source>
        <strain evidence="4">ASG 168</strain>
    </source>
</reference>
<dbReference type="PANTHER" id="PTHR42794">
    <property type="entry name" value="HEMIN IMPORT ATP-BINDING PROTEIN HMUV"/>
    <property type="match status" value="1"/>
</dbReference>
<evidence type="ECO:0000313" key="5">
    <source>
        <dbReference type="Proteomes" id="UP000635245"/>
    </source>
</evidence>
<dbReference type="EMBL" id="JAENJH010000080">
    <property type="protein sequence ID" value="MBK1789519.1"/>
    <property type="molecule type" value="Genomic_DNA"/>
</dbReference>
<dbReference type="GO" id="GO:0005524">
    <property type="term" value="F:ATP binding"/>
    <property type="evidence" value="ECO:0007669"/>
    <property type="project" value="UniProtKB-KW"/>
</dbReference>